<accession>A0AA43XMD1</accession>
<evidence type="ECO:0000256" key="1">
    <source>
        <dbReference type="ARBA" id="ARBA00004141"/>
    </source>
</evidence>
<keyword evidence="4 5" id="KW-0472">Membrane</keyword>
<feature type="transmembrane region" description="Helical" evidence="5">
    <location>
        <begin position="111"/>
        <end position="129"/>
    </location>
</feature>
<feature type="transmembrane region" description="Helical" evidence="5">
    <location>
        <begin position="298"/>
        <end position="316"/>
    </location>
</feature>
<dbReference type="Pfam" id="PF06271">
    <property type="entry name" value="RDD"/>
    <property type="match status" value="1"/>
</dbReference>
<comment type="caution">
    <text evidence="8">The sequence shown here is derived from an EMBL/GenBank/DDBJ whole genome shotgun (WGS) entry which is preliminary data.</text>
</comment>
<feature type="domain" description="RDD" evidence="7">
    <location>
        <begin position="213"/>
        <end position="361"/>
    </location>
</feature>
<feature type="transmembrane region" description="Helical" evidence="5">
    <location>
        <begin position="328"/>
        <end position="349"/>
    </location>
</feature>
<evidence type="ECO:0000259" key="6">
    <source>
        <dbReference type="Pfam" id="PF04892"/>
    </source>
</evidence>
<feature type="transmembrane region" description="Helical" evidence="5">
    <location>
        <begin position="175"/>
        <end position="196"/>
    </location>
</feature>
<evidence type="ECO:0000256" key="2">
    <source>
        <dbReference type="ARBA" id="ARBA00022692"/>
    </source>
</evidence>
<name>A0AA43XMD1_9CLOT</name>
<feature type="transmembrane region" description="Helical" evidence="5">
    <location>
        <begin position="141"/>
        <end position="163"/>
    </location>
</feature>
<dbReference type="PANTHER" id="PTHR36834:SF1">
    <property type="entry name" value="INTEGRAL MEMBRANE PROTEIN"/>
    <property type="match status" value="1"/>
</dbReference>
<evidence type="ECO:0008006" key="10">
    <source>
        <dbReference type="Google" id="ProtNLM"/>
    </source>
</evidence>
<feature type="transmembrane region" description="Helical" evidence="5">
    <location>
        <begin position="6"/>
        <end position="32"/>
    </location>
</feature>
<reference evidence="8 9" key="1">
    <citation type="submission" date="2019-04" db="EMBL/GenBank/DDBJ databases">
        <title>Isachenkonia alkalipeptolytica gen. nov. sp. nov. a new anaerobic, alkiliphilic organothrophic bacterium capable to reduce synthesized ferrihydrite isolated from a soda lake.</title>
        <authorList>
            <person name="Toshchakov S.V."/>
            <person name="Zavarzina D.G."/>
            <person name="Zhilina T.N."/>
            <person name="Kostrikina N.A."/>
            <person name="Kublanov I.V."/>
        </authorList>
    </citation>
    <scope>NUCLEOTIDE SEQUENCE [LARGE SCALE GENOMIC DNA]</scope>
    <source>
        <strain evidence="8 9">Z-1701</strain>
    </source>
</reference>
<feature type="domain" description="VanZ-like" evidence="6">
    <location>
        <begin position="49"/>
        <end position="192"/>
    </location>
</feature>
<feature type="transmembrane region" description="Helical" evidence="5">
    <location>
        <begin position="44"/>
        <end position="64"/>
    </location>
</feature>
<evidence type="ECO:0000259" key="7">
    <source>
        <dbReference type="Pfam" id="PF06271"/>
    </source>
</evidence>
<keyword evidence="9" id="KW-1185">Reference proteome</keyword>
<protein>
    <recommendedName>
        <fullName evidence="10">VanZ family protein</fullName>
    </recommendedName>
</protein>
<sequence length="369" mass="42127">MIRQYLSPIAMSVGTSLLILLLSALPYAVYNYRKRGQVPIKRTLVGYSFIWYLVAAYFLVILPLPSRESVELLNTPHYNLEPFVFVEHFTQYSGIDLSNPATYPAALLQPTAYTVYFNLLLFLPLGVYLRKYFGFTFWKTLFAGFLLSLFFELTQLTGLYGVYPRPYRIFNVDDLMVNSLGAAVGFLIAPLLKPWTPEIEREKRVGEFQEVSLPRRFLAFGVDIGIVLALYPLAIRFLAVTPMNNPGQGGFSFVLVFILSGLYFLGSTWVLRGKTPGMALVKINIYPREGDGFSRARMMFRHVLFLLWFPGSLVLLEVMEMEEPYSSLLYLTVFVILGTGLIHLGVSAFRRDRRLFHDRFSKTGMKSLN</sequence>
<keyword evidence="3 5" id="KW-1133">Transmembrane helix</keyword>
<dbReference type="InterPro" id="IPR053150">
    <property type="entry name" value="Teicoplanin_resist-assoc"/>
</dbReference>
<dbReference type="PANTHER" id="PTHR36834">
    <property type="entry name" value="MEMBRANE PROTEIN-RELATED"/>
    <property type="match status" value="1"/>
</dbReference>
<dbReference type="InterPro" id="IPR010432">
    <property type="entry name" value="RDD"/>
</dbReference>
<evidence type="ECO:0000256" key="5">
    <source>
        <dbReference type="SAM" id="Phobius"/>
    </source>
</evidence>
<dbReference type="EMBL" id="SUMG01000009">
    <property type="protein sequence ID" value="NBG88595.1"/>
    <property type="molecule type" value="Genomic_DNA"/>
</dbReference>
<evidence type="ECO:0000256" key="3">
    <source>
        <dbReference type="ARBA" id="ARBA00022989"/>
    </source>
</evidence>
<evidence type="ECO:0000313" key="8">
    <source>
        <dbReference type="EMBL" id="NBG88595.1"/>
    </source>
</evidence>
<keyword evidence="2 5" id="KW-0812">Transmembrane</keyword>
<evidence type="ECO:0000256" key="4">
    <source>
        <dbReference type="ARBA" id="ARBA00023136"/>
    </source>
</evidence>
<dbReference type="GO" id="GO:0016020">
    <property type="term" value="C:membrane"/>
    <property type="evidence" value="ECO:0007669"/>
    <property type="project" value="UniProtKB-SubCell"/>
</dbReference>
<dbReference type="Pfam" id="PF04892">
    <property type="entry name" value="VanZ"/>
    <property type="match status" value="1"/>
</dbReference>
<comment type="subcellular location">
    <subcellularLocation>
        <location evidence="1">Membrane</location>
        <topology evidence="1">Multi-pass membrane protein</topology>
    </subcellularLocation>
</comment>
<gene>
    <name evidence="8" type="ORF">ISALK_08775</name>
</gene>
<dbReference type="RefSeq" id="WP_160721353.1">
    <property type="nucleotide sequence ID" value="NZ_SUMG01000009.1"/>
</dbReference>
<proteinExistence type="predicted"/>
<evidence type="ECO:0000313" key="9">
    <source>
        <dbReference type="Proteomes" id="UP000449710"/>
    </source>
</evidence>
<dbReference type="InterPro" id="IPR006976">
    <property type="entry name" value="VanZ-like"/>
</dbReference>
<feature type="transmembrane region" description="Helical" evidence="5">
    <location>
        <begin position="217"/>
        <end position="239"/>
    </location>
</feature>
<dbReference type="AlphaFoldDB" id="A0AA43XMD1"/>
<organism evidence="8 9">
    <name type="scientific">Isachenkonia alkalipeptolytica</name>
    <dbReference type="NCBI Taxonomy" id="2565777"/>
    <lineage>
        <taxon>Bacteria</taxon>
        <taxon>Bacillati</taxon>
        <taxon>Bacillota</taxon>
        <taxon>Clostridia</taxon>
        <taxon>Eubacteriales</taxon>
        <taxon>Clostridiaceae</taxon>
        <taxon>Isachenkonia</taxon>
    </lineage>
</organism>
<feature type="transmembrane region" description="Helical" evidence="5">
    <location>
        <begin position="251"/>
        <end position="271"/>
    </location>
</feature>
<dbReference type="Proteomes" id="UP000449710">
    <property type="component" value="Unassembled WGS sequence"/>
</dbReference>